<dbReference type="OrthoDB" id="9976870at2759"/>
<dbReference type="InterPro" id="IPR014710">
    <property type="entry name" value="RmlC-like_jellyroll"/>
</dbReference>
<name>A0A072PAB9_9EURO</name>
<dbReference type="Proteomes" id="UP000027920">
    <property type="component" value="Unassembled WGS sequence"/>
</dbReference>
<dbReference type="HOGENOM" id="CLU_089363_1_0_1"/>
<proteinExistence type="predicted"/>
<accession>A0A072PAB9</accession>
<dbReference type="VEuPathDB" id="FungiDB:A1O9_06891"/>
<dbReference type="CDD" id="cd02208">
    <property type="entry name" value="cupin_RmlC-like"/>
    <property type="match status" value="1"/>
</dbReference>
<keyword evidence="3" id="KW-1185">Reference proteome</keyword>
<dbReference type="InterPro" id="IPR053146">
    <property type="entry name" value="QDO-like"/>
</dbReference>
<evidence type="ECO:0000313" key="3">
    <source>
        <dbReference type="Proteomes" id="UP000027920"/>
    </source>
</evidence>
<dbReference type="SUPFAM" id="SSF51182">
    <property type="entry name" value="RmlC-like cupins"/>
    <property type="match status" value="1"/>
</dbReference>
<evidence type="ECO:0000259" key="1">
    <source>
        <dbReference type="Pfam" id="PF07883"/>
    </source>
</evidence>
<dbReference type="InterPro" id="IPR013096">
    <property type="entry name" value="Cupin_2"/>
</dbReference>
<gene>
    <name evidence="2" type="ORF">A1O9_06891</name>
</gene>
<dbReference type="GeneID" id="25281806"/>
<evidence type="ECO:0000313" key="2">
    <source>
        <dbReference type="EMBL" id="KEF56702.1"/>
    </source>
</evidence>
<dbReference type="InterPro" id="IPR011051">
    <property type="entry name" value="RmlC_Cupin_sf"/>
</dbReference>
<dbReference type="EMBL" id="AMGV01000005">
    <property type="protein sequence ID" value="KEF56702.1"/>
    <property type="molecule type" value="Genomic_DNA"/>
</dbReference>
<organism evidence="2 3">
    <name type="scientific">Exophiala aquamarina CBS 119918</name>
    <dbReference type="NCBI Taxonomy" id="1182545"/>
    <lineage>
        <taxon>Eukaryota</taxon>
        <taxon>Fungi</taxon>
        <taxon>Dikarya</taxon>
        <taxon>Ascomycota</taxon>
        <taxon>Pezizomycotina</taxon>
        <taxon>Eurotiomycetes</taxon>
        <taxon>Chaetothyriomycetidae</taxon>
        <taxon>Chaetothyriales</taxon>
        <taxon>Herpotrichiellaceae</taxon>
        <taxon>Exophiala</taxon>
    </lineage>
</organism>
<dbReference type="RefSeq" id="XP_013259292.1">
    <property type="nucleotide sequence ID" value="XM_013403838.1"/>
</dbReference>
<comment type="caution">
    <text evidence="2">The sequence shown here is derived from an EMBL/GenBank/DDBJ whole genome shotgun (WGS) entry which is preliminary data.</text>
</comment>
<feature type="domain" description="Cupin type-2" evidence="1">
    <location>
        <begin position="86"/>
        <end position="139"/>
    </location>
</feature>
<dbReference type="PANTHER" id="PTHR36440">
    <property type="entry name" value="PUTATIVE (AFU_ORTHOLOGUE AFUA_8G07350)-RELATED"/>
    <property type="match status" value="1"/>
</dbReference>
<dbReference type="AlphaFoldDB" id="A0A072PAB9"/>
<sequence>MNTASNTRCSLPNLEVARLMLSFLARHPPRTRVAHLSKIEFDNGRSAIQFKPRGDRYLVVNSLPADERDPPQAADGPTPPNCALAPPLHWHSQQEEIFHVLDGDALFYLNGKRHIAQQGDVVTIPKQAFHTFRNASKTHSLLIEFVLQPENKDRDECFFSKNPSVHISPVDADRNGEGNTQTYRDDCRKAGLPRSMFQVLMFNRRGNVVLALPGPKFVARLAGLLLNFFGSVIGKHLLGYSDSYPEYYSKRP</sequence>
<dbReference type="PANTHER" id="PTHR36440:SF1">
    <property type="entry name" value="PUTATIVE (AFU_ORTHOLOGUE AFUA_8G07350)-RELATED"/>
    <property type="match status" value="1"/>
</dbReference>
<protein>
    <recommendedName>
        <fullName evidence="1">Cupin type-2 domain-containing protein</fullName>
    </recommendedName>
</protein>
<reference evidence="2 3" key="1">
    <citation type="submission" date="2013-03" db="EMBL/GenBank/DDBJ databases">
        <title>The Genome Sequence of Exophiala aquamarina CBS 119918.</title>
        <authorList>
            <consortium name="The Broad Institute Genomics Platform"/>
            <person name="Cuomo C."/>
            <person name="de Hoog S."/>
            <person name="Gorbushina A."/>
            <person name="Walker B."/>
            <person name="Young S.K."/>
            <person name="Zeng Q."/>
            <person name="Gargeya S."/>
            <person name="Fitzgerald M."/>
            <person name="Haas B."/>
            <person name="Abouelleil A."/>
            <person name="Allen A.W."/>
            <person name="Alvarado L."/>
            <person name="Arachchi H.M."/>
            <person name="Berlin A.M."/>
            <person name="Chapman S.B."/>
            <person name="Gainer-Dewar J."/>
            <person name="Goldberg J."/>
            <person name="Griggs A."/>
            <person name="Gujja S."/>
            <person name="Hansen M."/>
            <person name="Howarth C."/>
            <person name="Imamovic A."/>
            <person name="Ireland A."/>
            <person name="Larimer J."/>
            <person name="McCowan C."/>
            <person name="Murphy C."/>
            <person name="Pearson M."/>
            <person name="Poon T.W."/>
            <person name="Priest M."/>
            <person name="Roberts A."/>
            <person name="Saif S."/>
            <person name="Shea T."/>
            <person name="Sisk P."/>
            <person name="Sykes S."/>
            <person name="Wortman J."/>
            <person name="Nusbaum C."/>
            <person name="Birren B."/>
        </authorList>
    </citation>
    <scope>NUCLEOTIDE SEQUENCE [LARGE SCALE GENOMIC DNA]</scope>
    <source>
        <strain evidence="2 3">CBS 119918</strain>
    </source>
</reference>
<dbReference type="Pfam" id="PF07883">
    <property type="entry name" value="Cupin_2"/>
    <property type="match status" value="1"/>
</dbReference>
<dbReference type="Gene3D" id="2.60.120.10">
    <property type="entry name" value="Jelly Rolls"/>
    <property type="match status" value="1"/>
</dbReference>